<dbReference type="Pfam" id="PF00172">
    <property type="entry name" value="Zn_clus"/>
    <property type="match status" value="1"/>
</dbReference>
<feature type="domain" description="Zn(2)-C6 fungal-type" evidence="3">
    <location>
        <begin position="27"/>
        <end position="57"/>
    </location>
</feature>
<feature type="compositionally biased region" description="Basic and acidic residues" evidence="2">
    <location>
        <begin position="1"/>
        <end position="12"/>
    </location>
</feature>
<dbReference type="Proteomes" id="UP000241818">
    <property type="component" value="Unassembled WGS sequence"/>
</dbReference>
<dbReference type="InterPro" id="IPR053157">
    <property type="entry name" value="Sterol_Uptake_Regulator"/>
</dbReference>
<dbReference type="PROSITE" id="PS00463">
    <property type="entry name" value="ZN2_CY6_FUNGAL_1"/>
    <property type="match status" value="1"/>
</dbReference>
<dbReference type="InterPro" id="IPR001138">
    <property type="entry name" value="Zn2Cys6_DnaBD"/>
</dbReference>
<gene>
    <name evidence="4" type="ORF">M430DRAFT_253747</name>
</gene>
<evidence type="ECO:0000259" key="3">
    <source>
        <dbReference type="PROSITE" id="PS50048"/>
    </source>
</evidence>
<dbReference type="EMBL" id="KZ679013">
    <property type="protein sequence ID" value="PSS14871.1"/>
    <property type="molecule type" value="Genomic_DNA"/>
</dbReference>
<keyword evidence="5" id="KW-1185">Reference proteome</keyword>
<dbReference type="SMART" id="SM00066">
    <property type="entry name" value="GAL4"/>
    <property type="match status" value="1"/>
</dbReference>
<dbReference type="AlphaFoldDB" id="A0A2T3AXW1"/>
<evidence type="ECO:0000313" key="5">
    <source>
        <dbReference type="Proteomes" id="UP000241818"/>
    </source>
</evidence>
<feature type="region of interest" description="Disordered" evidence="2">
    <location>
        <begin position="1"/>
        <end position="26"/>
    </location>
</feature>
<reference evidence="4 5" key="1">
    <citation type="journal article" date="2018" name="New Phytol.">
        <title>Comparative genomics and transcriptomics depict ericoid mycorrhizal fungi as versatile saprotrophs and plant mutualists.</title>
        <authorList>
            <person name="Martino E."/>
            <person name="Morin E."/>
            <person name="Grelet G.A."/>
            <person name="Kuo A."/>
            <person name="Kohler A."/>
            <person name="Daghino S."/>
            <person name="Barry K.W."/>
            <person name="Cichocki N."/>
            <person name="Clum A."/>
            <person name="Dockter R.B."/>
            <person name="Hainaut M."/>
            <person name="Kuo R.C."/>
            <person name="LaButti K."/>
            <person name="Lindahl B.D."/>
            <person name="Lindquist E.A."/>
            <person name="Lipzen A."/>
            <person name="Khouja H.R."/>
            <person name="Magnuson J."/>
            <person name="Murat C."/>
            <person name="Ohm R.A."/>
            <person name="Singer S.W."/>
            <person name="Spatafora J.W."/>
            <person name="Wang M."/>
            <person name="Veneault-Fourrey C."/>
            <person name="Henrissat B."/>
            <person name="Grigoriev I.V."/>
            <person name="Martin F.M."/>
            <person name="Perotto S."/>
        </authorList>
    </citation>
    <scope>NUCLEOTIDE SEQUENCE [LARGE SCALE GENOMIC DNA]</scope>
    <source>
        <strain evidence="4 5">ATCC 22711</strain>
    </source>
</reference>
<dbReference type="PANTHER" id="PTHR47784">
    <property type="entry name" value="STEROL UPTAKE CONTROL PROTEIN 2"/>
    <property type="match status" value="1"/>
</dbReference>
<dbReference type="PROSITE" id="PS50048">
    <property type="entry name" value="ZN2_CY6_FUNGAL_2"/>
    <property type="match status" value="1"/>
</dbReference>
<dbReference type="GO" id="GO:0008270">
    <property type="term" value="F:zinc ion binding"/>
    <property type="evidence" value="ECO:0007669"/>
    <property type="project" value="InterPro"/>
</dbReference>
<sequence length="435" mass="48387">MEDPAPRVERPPTIKGSRRTHTKSRQGCFECKRRKVKCDEEKPHCSGCAKRLIPCQYPVAGQVSRERDAPAPVLRPEWSHHLSISSPYPAGISPRDHGAVPSSAASSRSLPDVSKSPVLPLPTRGVGNFGMEDMALWHQFVTATAATVAKAGEKELPLQALGCDYLMHGILATAALHLAYLDPAQQDKYNYLAAHHQDLALGPFRQAMSNITPENCNQVFAFSILMVVFNYASFRSPEHLLPFSNASSYKGLSSWVVCLRGCASIFQQAGSHIMSGPLRFLIAQEDWTSSFTAPPPRTPPTEDDESLQYLSDNLLGLPSVKSSTTVEAMEAYTDAIFRLRRLLAASSQTTDIVSRRAMSSVWAATVPDTFVWLLNEQRPPALIIMGHYCLLLKKCDACWYMEHRAYDLFEAVRQSLAEEWLPYLEHPLRVFKGRS</sequence>
<dbReference type="InterPro" id="IPR036864">
    <property type="entry name" value="Zn2-C6_fun-type_DNA-bd_sf"/>
</dbReference>
<dbReference type="GO" id="GO:0001228">
    <property type="term" value="F:DNA-binding transcription activator activity, RNA polymerase II-specific"/>
    <property type="evidence" value="ECO:0007669"/>
    <property type="project" value="TreeGrafter"/>
</dbReference>
<proteinExistence type="predicted"/>
<dbReference type="PANTHER" id="PTHR47784:SF5">
    <property type="entry name" value="STEROL UPTAKE CONTROL PROTEIN 2"/>
    <property type="match status" value="1"/>
</dbReference>
<protein>
    <recommendedName>
        <fullName evidence="3">Zn(2)-C6 fungal-type domain-containing protein</fullName>
    </recommendedName>
</protein>
<dbReference type="OrthoDB" id="5386330at2759"/>
<dbReference type="InParanoid" id="A0A2T3AXW1"/>
<dbReference type="InterPro" id="IPR021858">
    <property type="entry name" value="Fun_TF"/>
</dbReference>
<dbReference type="Gene3D" id="4.10.240.10">
    <property type="entry name" value="Zn(2)-C6 fungal-type DNA-binding domain"/>
    <property type="match status" value="1"/>
</dbReference>
<dbReference type="PRINTS" id="PR00755">
    <property type="entry name" value="AFLATOXINBRP"/>
</dbReference>
<evidence type="ECO:0000313" key="4">
    <source>
        <dbReference type="EMBL" id="PSS14871.1"/>
    </source>
</evidence>
<name>A0A2T3AXW1_AMORE</name>
<dbReference type="GeneID" id="36573317"/>
<evidence type="ECO:0000256" key="1">
    <source>
        <dbReference type="ARBA" id="ARBA00023242"/>
    </source>
</evidence>
<dbReference type="SUPFAM" id="SSF57701">
    <property type="entry name" value="Zn2/Cys6 DNA-binding domain"/>
    <property type="match status" value="1"/>
</dbReference>
<accession>A0A2T3AXW1</accession>
<dbReference type="CDD" id="cd00067">
    <property type="entry name" value="GAL4"/>
    <property type="match status" value="1"/>
</dbReference>
<keyword evidence="1" id="KW-0539">Nucleus</keyword>
<dbReference type="RefSeq" id="XP_024719470.1">
    <property type="nucleotide sequence ID" value="XM_024865236.1"/>
</dbReference>
<feature type="region of interest" description="Disordered" evidence="2">
    <location>
        <begin position="89"/>
        <end position="116"/>
    </location>
</feature>
<organism evidence="4 5">
    <name type="scientific">Amorphotheca resinae ATCC 22711</name>
    <dbReference type="NCBI Taxonomy" id="857342"/>
    <lineage>
        <taxon>Eukaryota</taxon>
        <taxon>Fungi</taxon>
        <taxon>Dikarya</taxon>
        <taxon>Ascomycota</taxon>
        <taxon>Pezizomycotina</taxon>
        <taxon>Leotiomycetes</taxon>
        <taxon>Helotiales</taxon>
        <taxon>Amorphothecaceae</taxon>
        <taxon>Amorphotheca</taxon>
    </lineage>
</organism>
<dbReference type="Pfam" id="PF11951">
    <property type="entry name" value="Fungal_trans_2"/>
    <property type="match status" value="1"/>
</dbReference>
<evidence type="ECO:0000256" key="2">
    <source>
        <dbReference type="SAM" id="MobiDB-lite"/>
    </source>
</evidence>